<keyword evidence="1" id="KW-1133">Transmembrane helix</keyword>
<name>A0ABR3FQN3_9AGAR</name>
<proteinExistence type="predicted"/>
<evidence type="ECO:0000313" key="2">
    <source>
        <dbReference type="EMBL" id="KAL0577739.1"/>
    </source>
</evidence>
<accession>A0ABR3FQN3</accession>
<dbReference type="EMBL" id="JBAHYK010000140">
    <property type="protein sequence ID" value="KAL0577739.1"/>
    <property type="molecule type" value="Genomic_DNA"/>
</dbReference>
<keyword evidence="1" id="KW-0812">Transmembrane</keyword>
<evidence type="ECO:0000313" key="3">
    <source>
        <dbReference type="Proteomes" id="UP001465976"/>
    </source>
</evidence>
<gene>
    <name evidence="2" type="ORF">V5O48_004233</name>
</gene>
<sequence>MDTRCTRYPPRWLISRVAAGFVLSFLFYLVICSYAKPTSKSRATAQRLSSLVLLKAIQNALDEQIPHHLPATNVSRPITQWNYDDFQSTGSWAFSYDNDLQCLLDTQAWIQINKSRPFTLSQSPKLCTMHTSLNVISSASQLCPLLAGKRILLVGPETSFHLHMNWLHDLELHENRSHTCLGPEYCTYHQICLPTANESEPFSEKGGFKKLPGTRELVATSSAILRYALSNTLYAKGTRKDSRYTDSLIQVDPATGVRMRDSYWMGKAKKSDVVILNRGPLPAPSQTYDGTPIGNWSFLQNPTYDLTYMERKTQHATISDVLPKDRDKIEHRLVVAALYTTLNTFLPSVLETIRILRSDRLVRDKLLLWHGSWFIQPSCLSPRETGILMNSEDALFASLEMNDNWLLYHNAQGDIRSPLPMTDPS</sequence>
<keyword evidence="1" id="KW-0472">Membrane</keyword>
<dbReference type="Proteomes" id="UP001465976">
    <property type="component" value="Unassembled WGS sequence"/>
</dbReference>
<protein>
    <submittedName>
        <fullName evidence="2">Uncharacterized protein</fullName>
    </submittedName>
</protein>
<comment type="caution">
    <text evidence="2">The sequence shown here is derived from an EMBL/GenBank/DDBJ whole genome shotgun (WGS) entry which is preliminary data.</text>
</comment>
<reference evidence="2 3" key="1">
    <citation type="submission" date="2024-02" db="EMBL/GenBank/DDBJ databases">
        <title>A draft genome for the cacao thread blight pathogen Marasmius crinis-equi.</title>
        <authorList>
            <person name="Cohen S.P."/>
            <person name="Baruah I.K."/>
            <person name="Amoako-Attah I."/>
            <person name="Bukari Y."/>
            <person name="Meinhardt L.W."/>
            <person name="Bailey B.A."/>
        </authorList>
    </citation>
    <scope>NUCLEOTIDE SEQUENCE [LARGE SCALE GENOMIC DNA]</scope>
    <source>
        <strain evidence="2 3">GH-76</strain>
    </source>
</reference>
<keyword evidence="3" id="KW-1185">Reference proteome</keyword>
<feature type="transmembrane region" description="Helical" evidence="1">
    <location>
        <begin position="12"/>
        <end position="31"/>
    </location>
</feature>
<evidence type="ECO:0000256" key="1">
    <source>
        <dbReference type="SAM" id="Phobius"/>
    </source>
</evidence>
<organism evidence="2 3">
    <name type="scientific">Marasmius crinis-equi</name>
    <dbReference type="NCBI Taxonomy" id="585013"/>
    <lineage>
        <taxon>Eukaryota</taxon>
        <taxon>Fungi</taxon>
        <taxon>Dikarya</taxon>
        <taxon>Basidiomycota</taxon>
        <taxon>Agaricomycotina</taxon>
        <taxon>Agaricomycetes</taxon>
        <taxon>Agaricomycetidae</taxon>
        <taxon>Agaricales</taxon>
        <taxon>Marasmiineae</taxon>
        <taxon>Marasmiaceae</taxon>
        <taxon>Marasmius</taxon>
    </lineage>
</organism>